<gene>
    <name evidence="9" type="ORF">VPNG_09523</name>
</gene>
<dbReference type="GO" id="GO:0016020">
    <property type="term" value="C:membrane"/>
    <property type="evidence" value="ECO:0007669"/>
    <property type="project" value="UniProtKB-SubCell"/>
</dbReference>
<keyword evidence="6 7" id="KW-0472">Membrane</keyword>
<feature type="transmembrane region" description="Helical" evidence="7">
    <location>
        <begin position="323"/>
        <end position="344"/>
    </location>
</feature>
<dbReference type="PROSITE" id="PS50850">
    <property type="entry name" value="MFS"/>
    <property type="match status" value="1"/>
</dbReference>
<accession>A0A423VS49</accession>
<dbReference type="Gene3D" id="1.20.1250.20">
    <property type="entry name" value="MFS general substrate transporter like domains"/>
    <property type="match status" value="2"/>
</dbReference>
<evidence type="ECO:0000256" key="7">
    <source>
        <dbReference type="SAM" id="Phobius"/>
    </source>
</evidence>
<reference evidence="9 10" key="1">
    <citation type="submission" date="2015-09" db="EMBL/GenBank/DDBJ databases">
        <title>Host preference determinants of Valsa canker pathogens revealed by comparative genomics.</title>
        <authorList>
            <person name="Yin Z."/>
            <person name="Huang L."/>
        </authorList>
    </citation>
    <scope>NUCLEOTIDE SEQUENCE [LARGE SCALE GENOMIC DNA]</scope>
    <source>
        <strain evidence="9 10">SXYLt</strain>
    </source>
</reference>
<dbReference type="InParanoid" id="A0A423VS49"/>
<dbReference type="GO" id="GO:0022857">
    <property type="term" value="F:transmembrane transporter activity"/>
    <property type="evidence" value="ECO:0007669"/>
    <property type="project" value="InterPro"/>
</dbReference>
<keyword evidence="5 7" id="KW-1133">Transmembrane helix</keyword>
<name>A0A423VS49_9PEZI</name>
<protein>
    <recommendedName>
        <fullName evidence="8">Major facilitator superfamily (MFS) profile domain-containing protein</fullName>
    </recommendedName>
</protein>
<dbReference type="PANTHER" id="PTHR11360">
    <property type="entry name" value="MONOCARBOXYLATE TRANSPORTER"/>
    <property type="match status" value="1"/>
</dbReference>
<keyword evidence="10" id="KW-1185">Reference proteome</keyword>
<dbReference type="InterPro" id="IPR011701">
    <property type="entry name" value="MFS"/>
</dbReference>
<evidence type="ECO:0000256" key="6">
    <source>
        <dbReference type="ARBA" id="ARBA00023136"/>
    </source>
</evidence>
<dbReference type="CDD" id="cd17352">
    <property type="entry name" value="MFS_MCT_SLC16"/>
    <property type="match status" value="1"/>
</dbReference>
<proteinExistence type="inferred from homology"/>
<dbReference type="InterPro" id="IPR020846">
    <property type="entry name" value="MFS_dom"/>
</dbReference>
<feature type="transmembrane region" description="Helical" evidence="7">
    <location>
        <begin position="388"/>
        <end position="409"/>
    </location>
</feature>
<dbReference type="EMBL" id="LKEB01000078">
    <property type="protein sequence ID" value="ROV93896.1"/>
    <property type="molecule type" value="Genomic_DNA"/>
</dbReference>
<feature type="transmembrane region" description="Helical" evidence="7">
    <location>
        <begin position="56"/>
        <end position="76"/>
    </location>
</feature>
<organism evidence="9 10">
    <name type="scientific">Cytospora leucostoma</name>
    <dbReference type="NCBI Taxonomy" id="1230097"/>
    <lineage>
        <taxon>Eukaryota</taxon>
        <taxon>Fungi</taxon>
        <taxon>Dikarya</taxon>
        <taxon>Ascomycota</taxon>
        <taxon>Pezizomycotina</taxon>
        <taxon>Sordariomycetes</taxon>
        <taxon>Sordariomycetidae</taxon>
        <taxon>Diaporthales</taxon>
        <taxon>Cytosporaceae</taxon>
        <taxon>Cytospora</taxon>
    </lineage>
</organism>
<feature type="transmembrane region" description="Helical" evidence="7">
    <location>
        <begin position="294"/>
        <end position="316"/>
    </location>
</feature>
<dbReference type="InterPro" id="IPR036259">
    <property type="entry name" value="MFS_trans_sf"/>
</dbReference>
<feature type="transmembrane region" description="Helical" evidence="7">
    <location>
        <begin position="215"/>
        <end position="234"/>
    </location>
</feature>
<comment type="similarity">
    <text evidence="2">Belongs to the major facilitator superfamily. Monocarboxylate porter (TC 2.A.1.13) family.</text>
</comment>
<sequence length="603" mass="65248">MAANGDAVVHDMDKPCHDSVRASPDGATAVDNEARAVETKVAPPPDIPPEEGLQGWLCVFGAFLCLFCSFGFLNAIGVFQAVYEESTLKNYSSSEISWIFALQLSLMWLPGPIFGRIVDTYGPIPLLWPSAALCIFGLGMTSLSTRYYQIILAQGLVFGIGAGGVFTTAFVCVGQWFVRRRGLATGIASSGSSVGGVVFPVMLNRLTDQLGLAGAVRYTMLLIAVCLVVACALVRPRLPRKPWNSNFKWFHPYLFKQKLFLLYCIGAFLTWWGLWGPFDFMSLMAQNAGFSPSLAFYLISIINGASVPGRIIPAYLGDKYGHFNVLTLCSAATGISILALWLPFNYHPSHAGIIVFAIVFGFVSGAVVSLVMPCVAKTGTLDTIGQRFGTFQTVIGVASLTGLPMSGAILGRQNNDDFSGLQIFCGVSAILGTVLYALSATQQTAALVDEFLQNAPFANADLDSLTYELFDLRTPLERLGDSDLVIPAQLQPPILAVVRSCGDALSRIDAVLGKRGDGSLRDTSRVAKARDLMDVAAAKDIGADAETFTTYLDQDTSRVLALIRRTLQQRCFDGCVGIEARRRYFRSQIISIAIATRKWPSPR</sequence>
<comment type="caution">
    <text evidence="9">The sequence shown here is derived from an EMBL/GenBank/DDBJ whole genome shotgun (WGS) entry which is preliminary data.</text>
</comment>
<evidence type="ECO:0000256" key="1">
    <source>
        <dbReference type="ARBA" id="ARBA00004141"/>
    </source>
</evidence>
<dbReference type="OrthoDB" id="5667at2759"/>
<comment type="subcellular location">
    <subcellularLocation>
        <location evidence="1">Membrane</location>
        <topology evidence="1">Multi-pass membrane protein</topology>
    </subcellularLocation>
</comment>
<keyword evidence="4 7" id="KW-0812">Transmembrane</keyword>
<evidence type="ECO:0000313" key="9">
    <source>
        <dbReference type="EMBL" id="ROV93896.1"/>
    </source>
</evidence>
<feature type="domain" description="Major facilitator superfamily (MFS) profile" evidence="8">
    <location>
        <begin position="54"/>
        <end position="444"/>
    </location>
</feature>
<dbReference type="Pfam" id="PF07690">
    <property type="entry name" value="MFS_1"/>
    <property type="match status" value="1"/>
</dbReference>
<feature type="transmembrane region" description="Helical" evidence="7">
    <location>
        <begin position="255"/>
        <end position="274"/>
    </location>
</feature>
<feature type="transmembrane region" description="Helical" evidence="7">
    <location>
        <begin position="421"/>
        <end position="438"/>
    </location>
</feature>
<dbReference type="InterPro" id="IPR050327">
    <property type="entry name" value="Proton-linked_MCT"/>
</dbReference>
<evidence type="ECO:0000313" key="10">
    <source>
        <dbReference type="Proteomes" id="UP000285146"/>
    </source>
</evidence>
<evidence type="ECO:0000256" key="5">
    <source>
        <dbReference type="ARBA" id="ARBA00022989"/>
    </source>
</evidence>
<evidence type="ECO:0000256" key="3">
    <source>
        <dbReference type="ARBA" id="ARBA00022448"/>
    </source>
</evidence>
<feature type="transmembrane region" description="Helical" evidence="7">
    <location>
        <begin position="150"/>
        <end position="171"/>
    </location>
</feature>
<dbReference type="AlphaFoldDB" id="A0A423VS49"/>
<evidence type="ECO:0000259" key="8">
    <source>
        <dbReference type="PROSITE" id="PS50850"/>
    </source>
</evidence>
<evidence type="ECO:0000256" key="4">
    <source>
        <dbReference type="ARBA" id="ARBA00022692"/>
    </source>
</evidence>
<keyword evidence="3" id="KW-0813">Transport</keyword>
<evidence type="ECO:0000256" key="2">
    <source>
        <dbReference type="ARBA" id="ARBA00006727"/>
    </source>
</evidence>
<dbReference type="SUPFAM" id="SSF103473">
    <property type="entry name" value="MFS general substrate transporter"/>
    <property type="match status" value="1"/>
</dbReference>
<feature type="transmembrane region" description="Helical" evidence="7">
    <location>
        <begin position="96"/>
        <end position="114"/>
    </location>
</feature>
<feature type="transmembrane region" description="Helical" evidence="7">
    <location>
        <begin position="350"/>
        <end position="376"/>
    </location>
</feature>
<feature type="transmembrane region" description="Helical" evidence="7">
    <location>
        <begin position="183"/>
        <end position="203"/>
    </location>
</feature>
<dbReference type="Proteomes" id="UP000285146">
    <property type="component" value="Unassembled WGS sequence"/>
</dbReference>
<dbReference type="PANTHER" id="PTHR11360:SF224">
    <property type="entry name" value="MAJOR FACILITATOR SUPERFAMILY (MFS) PROFILE DOMAIN-CONTAINING PROTEIN-RELATED"/>
    <property type="match status" value="1"/>
</dbReference>
<feature type="transmembrane region" description="Helical" evidence="7">
    <location>
        <begin position="126"/>
        <end position="144"/>
    </location>
</feature>